<protein>
    <submittedName>
        <fullName evidence="1">Uncharacterized protein</fullName>
    </submittedName>
</protein>
<keyword evidence="2" id="KW-1185">Reference proteome</keyword>
<evidence type="ECO:0000313" key="1">
    <source>
        <dbReference type="EMBL" id="OQD79444.1"/>
    </source>
</evidence>
<comment type="caution">
    <text evidence="1">The sequence shown here is derived from an EMBL/GenBank/DDBJ whole genome shotgun (WGS) entry which is preliminary data.</text>
</comment>
<dbReference type="InterPro" id="IPR051265">
    <property type="entry name" value="HIBADH-related_NP60_sf"/>
</dbReference>
<dbReference type="PANTHER" id="PTHR43580:SF3">
    <property type="entry name" value="6-PHOSPHOGLUCONATE DEHYDROGENASE FAMILY PROTEIN (AFU_ORTHOLOGUE AFUA_2G11600)"/>
    <property type="match status" value="1"/>
</dbReference>
<sequence length="121" mass="13037">MAEAGQVICVLAGPADIVVKVKPYTTDVIATGTIDYSNQELAKASQLKIVGNAFVISMVETIAEGMVVVEKTGLGRLCVVWSWPVGIYMFLAKEHMGARGYLAGTYGDVREERGLRAENDI</sequence>
<proteinExistence type="predicted"/>
<gene>
    <name evidence="1" type="ORF">PENANT_c051G04466</name>
</gene>
<evidence type="ECO:0000313" key="2">
    <source>
        <dbReference type="Proteomes" id="UP000191672"/>
    </source>
</evidence>
<name>A0A1V6PR20_9EURO</name>
<dbReference type="AlphaFoldDB" id="A0A1V6PR20"/>
<dbReference type="Proteomes" id="UP000191672">
    <property type="component" value="Unassembled WGS sequence"/>
</dbReference>
<dbReference type="PANTHER" id="PTHR43580">
    <property type="entry name" value="OXIDOREDUCTASE GLYR1-RELATED"/>
    <property type="match status" value="1"/>
</dbReference>
<reference evidence="2" key="1">
    <citation type="journal article" date="2017" name="Nat. Microbiol.">
        <title>Global analysis of biosynthetic gene clusters reveals vast potential of secondary metabolite production in Penicillium species.</title>
        <authorList>
            <person name="Nielsen J.C."/>
            <person name="Grijseels S."/>
            <person name="Prigent S."/>
            <person name="Ji B."/>
            <person name="Dainat J."/>
            <person name="Nielsen K.F."/>
            <person name="Frisvad J.C."/>
            <person name="Workman M."/>
            <person name="Nielsen J."/>
        </authorList>
    </citation>
    <scope>NUCLEOTIDE SEQUENCE [LARGE SCALE GENOMIC DNA]</scope>
    <source>
        <strain evidence="2">IBT 31811</strain>
    </source>
</reference>
<accession>A0A1V6PR20</accession>
<dbReference type="EMBL" id="MDYN01000051">
    <property type="protein sequence ID" value="OQD79444.1"/>
    <property type="molecule type" value="Genomic_DNA"/>
</dbReference>
<dbReference type="STRING" id="416450.A0A1V6PR20"/>
<organism evidence="1 2">
    <name type="scientific">Penicillium antarcticum</name>
    <dbReference type="NCBI Taxonomy" id="416450"/>
    <lineage>
        <taxon>Eukaryota</taxon>
        <taxon>Fungi</taxon>
        <taxon>Dikarya</taxon>
        <taxon>Ascomycota</taxon>
        <taxon>Pezizomycotina</taxon>
        <taxon>Eurotiomycetes</taxon>
        <taxon>Eurotiomycetidae</taxon>
        <taxon>Eurotiales</taxon>
        <taxon>Aspergillaceae</taxon>
        <taxon>Penicillium</taxon>
    </lineage>
</organism>